<dbReference type="OMA" id="NDRNCAQ"/>
<dbReference type="PANTHER" id="PTHR23259">
    <property type="entry name" value="RIDDLE"/>
    <property type="match status" value="1"/>
</dbReference>
<dbReference type="InterPro" id="IPR002919">
    <property type="entry name" value="TIL_dom"/>
</dbReference>
<dbReference type="CDD" id="cd19941">
    <property type="entry name" value="TIL"/>
    <property type="match status" value="1"/>
</dbReference>
<dbReference type="PANTHER" id="PTHR23259:SF70">
    <property type="entry name" value="ACCESSORY GLAND PROTEIN ACP62F-RELATED"/>
    <property type="match status" value="1"/>
</dbReference>
<keyword evidence="1" id="KW-0646">Protease inhibitor</keyword>
<evidence type="ECO:0000313" key="5">
    <source>
        <dbReference type="EMBL" id="EAT46110.1"/>
    </source>
</evidence>
<dbReference type="PaxDb" id="7159-AAEL002667-PA"/>
<evidence type="ECO:0000313" key="6">
    <source>
        <dbReference type="Proteomes" id="UP000682892"/>
    </source>
</evidence>
<dbReference type="InterPro" id="IPR051368">
    <property type="entry name" value="SerProtInhib-TIL_Domain"/>
</dbReference>
<dbReference type="InterPro" id="IPR036084">
    <property type="entry name" value="Ser_inhib-like_sf"/>
</dbReference>
<dbReference type="HOGENOM" id="CLU_1817371_0_0_1"/>
<protein>
    <submittedName>
        <fullName evidence="5">AAEL002667-PA</fullName>
    </submittedName>
</protein>
<proteinExistence type="predicted"/>
<accession>Q17HJ7</accession>
<dbReference type="Proteomes" id="UP000682892">
    <property type="component" value="Chromosome 2"/>
</dbReference>
<gene>
    <name evidence="5" type="ORF">AaeL_AAEL002667</name>
</gene>
<dbReference type="SUPFAM" id="SSF57567">
    <property type="entry name" value="Serine protease inhibitors"/>
    <property type="match status" value="1"/>
</dbReference>
<dbReference type="EMBL" id="CH477248">
    <property type="protein sequence ID" value="EAT46110.1"/>
    <property type="molecule type" value="Genomic_DNA"/>
</dbReference>
<reference evidence="5" key="2">
    <citation type="journal article" date="2007" name="Science">
        <title>Genome sequence of Aedes aegypti, a major arbovirus vector.</title>
        <authorList>
            <person name="Nene V."/>
            <person name="Wortman J.R."/>
            <person name="Lawson D."/>
            <person name="Haas B."/>
            <person name="Kodira C."/>
            <person name="Tu Z.J."/>
            <person name="Loftus B."/>
            <person name="Xi Z."/>
            <person name="Megy K."/>
            <person name="Grabherr M."/>
            <person name="Ren Q."/>
            <person name="Zdobnov E.M."/>
            <person name="Lobo N.F."/>
            <person name="Campbell K.S."/>
            <person name="Brown S.E."/>
            <person name="Bonaldo M.F."/>
            <person name="Zhu J."/>
            <person name="Sinkins S.P."/>
            <person name="Hogenkamp D.G."/>
            <person name="Amedeo P."/>
            <person name="Arensburger P."/>
            <person name="Atkinson P.W."/>
            <person name="Bidwell S."/>
            <person name="Biedler J."/>
            <person name="Birney E."/>
            <person name="Bruggner R.V."/>
            <person name="Costas J."/>
            <person name="Coy M.R."/>
            <person name="Crabtree J."/>
            <person name="Crawford M."/>
            <person name="Debruyn B."/>
            <person name="Decaprio D."/>
            <person name="Eiglmeier K."/>
            <person name="Eisenstadt E."/>
            <person name="El-Dorry H."/>
            <person name="Gelbart W.M."/>
            <person name="Gomes S.L."/>
            <person name="Hammond M."/>
            <person name="Hannick L.I."/>
            <person name="Hogan J.R."/>
            <person name="Holmes M.H."/>
            <person name="Jaffe D."/>
            <person name="Johnston J.S."/>
            <person name="Kennedy R.C."/>
            <person name="Koo H."/>
            <person name="Kravitz S."/>
            <person name="Kriventseva E.V."/>
            <person name="Kulp D."/>
            <person name="Labutti K."/>
            <person name="Lee E."/>
            <person name="Li S."/>
            <person name="Lovin D.D."/>
            <person name="Mao C."/>
            <person name="Mauceli E."/>
            <person name="Menck C.F."/>
            <person name="Miller J.R."/>
            <person name="Montgomery P."/>
            <person name="Mori A."/>
            <person name="Nascimento A.L."/>
            <person name="Naveira H.F."/>
            <person name="Nusbaum C."/>
            <person name="O'leary S."/>
            <person name="Orvis J."/>
            <person name="Pertea M."/>
            <person name="Quesneville H."/>
            <person name="Reidenbach K.R."/>
            <person name="Rogers Y.H."/>
            <person name="Roth C.W."/>
            <person name="Schneider J.R."/>
            <person name="Schatz M."/>
            <person name="Shumway M."/>
            <person name="Stanke M."/>
            <person name="Stinson E.O."/>
            <person name="Tubio J.M."/>
            <person name="Vanzee J.P."/>
            <person name="Verjovski-Almeida S."/>
            <person name="Werner D."/>
            <person name="White O."/>
            <person name="Wyder S."/>
            <person name="Zeng Q."/>
            <person name="Zhao Q."/>
            <person name="Zhao Y."/>
            <person name="Hill C.A."/>
            <person name="Raikhel A.S."/>
            <person name="Soares M.B."/>
            <person name="Knudson D.L."/>
            <person name="Lee N.H."/>
            <person name="Galagan J."/>
            <person name="Salzberg S.L."/>
            <person name="Paulsen I.T."/>
            <person name="Dimopoulos G."/>
            <person name="Collins F.H."/>
            <person name="Birren B."/>
            <person name="Fraser-Liggett C.M."/>
            <person name="Severson D.W."/>
        </authorList>
    </citation>
    <scope>NUCLEOTIDE SEQUENCE [LARGE SCALE GENOMIC DNA]</scope>
    <source>
        <strain evidence="5">Liverpool</strain>
    </source>
</reference>
<feature type="chain" id="PRO_5014308048" evidence="3">
    <location>
        <begin position="25"/>
        <end position="142"/>
    </location>
</feature>
<organism evidence="5 6">
    <name type="scientific">Aedes aegypti</name>
    <name type="common">Yellowfever mosquito</name>
    <name type="synonym">Culex aegypti</name>
    <dbReference type="NCBI Taxonomy" id="7159"/>
    <lineage>
        <taxon>Eukaryota</taxon>
        <taxon>Metazoa</taxon>
        <taxon>Ecdysozoa</taxon>
        <taxon>Arthropoda</taxon>
        <taxon>Hexapoda</taxon>
        <taxon>Insecta</taxon>
        <taxon>Pterygota</taxon>
        <taxon>Neoptera</taxon>
        <taxon>Endopterygota</taxon>
        <taxon>Diptera</taxon>
        <taxon>Nematocera</taxon>
        <taxon>Culicoidea</taxon>
        <taxon>Culicidae</taxon>
        <taxon>Culicinae</taxon>
        <taxon>Aedini</taxon>
        <taxon>Aedes</taxon>
        <taxon>Stegomyia</taxon>
    </lineage>
</organism>
<sequence>MGLPTMVMCTVFLCSAVFLSFGEAAAADQDKGQGQSQGQGQETCLGRNEVFVRCGTACPRTCSNRGTSSDRNCVQVCVPGCFCQRGYVRDRLWQCVRSRQCRRQESGTRSGLGPVVDDVAADGVTEVDAAVGAQPGVMNPAL</sequence>
<dbReference type="Gene3D" id="2.10.25.10">
    <property type="entry name" value="Laminin"/>
    <property type="match status" value="1"/>
</dbReference>
<feature type="signal peptide" evidence="3">
    <location>
        <begin position="1"/>
        <end position="24"/>
    </location>
</feature>
<evidence type="ECO:0000256" key="1">
    <source>
        <dbReference type="ARBA" id="ARBA00022690"/>
    </source>
</evidence>
<evidence type="ECO:0000256" key="2">
    <source>
        <dbReference type="ARBA" id="ARBA00023157"/>
    </source>
</evidence>
<evidence type="ECO:0000259" key="4">
    <source>
        <dbReference type="Pfam" id="PF01826"/>
    </source>
</evidence>
<reference evidence="5" key="3">
    <citation type="submission" date="2012-09" db="EMBL/GenBank/DDBJ databases">
        <authorList>
            <consortium name="VectorBase"/>
        </authorList>
    </citation>
    <scope>NUCLEOTIDE SEQUENCE</scope>
    <source>
        <strain evidence="5">Liverpool</strain>
    </source>
</reference>
<keyword evidence="3" id="KW-0732">Signal</keyword>
<dbReference type="Pfam" id="PF01826">
    <property type="entry name" value="TIL"/>
    <property type="match status" value="1"/>
</dbReference>
<keyword evidence="2" id="KW-1015">Disulfide bond</keyword>
<reference evidence="5" key="1">
    <citation type="submission" date="2005-10" db="EMBL/GenBank/DDBJ databases">
        <authorList>
            <person name="Loftus B.J."/>
            <person name="Nene V.M."/>
            <person name="Hannick L.I."/>
            <person name="Bidwell S."/>
            <person name="Haas B."/>
            <person name="Amedeo P."/>
            <person name="Orvis J."/>
            <person name="Wortman J.R."/>
            <person name="White O.R."/>
            <person name="Salzberg S."/>
            <person name="Shumway M."/>
            <person name="Koo H."/>
            <person name="Zhao Y."/>
            <person name="Holmes M."/>
            <person name="Miller J."/>
            <person name="Schatz M."/>
            <person name="Pop M."/>
            <person name="Pai G."/>
            <person name="Utterback T."/>
            <person name="Rogers Y.-H."/>
            <person name="Kravitz S."/>
            <person name="Fraser C.M."/>
        </authorList>
    </citation>
    <scope>NUCLEOTIDE SEQUENCE</scope>
    <source>
        <strain evidence="5">Liverpool</strain>
    </source>
</reference>
<name>Q17HJ7_AEDAE</name>
<evidence type="ECO:0000256" key="3">
    <source>
        <dbReference type="SAM" id="SignalP"/>
    </source>
</evidence>
<dbReference type="AlphaFoldDB" id="Q17HJ7"/>
<feature type="domain" description="TIL" evidence="4">
    <location>
        <begin position="46"/>
        <end position="101"/>
    </location>
</feature>
<dbReference type="GO" id="GO:0030414">
    <property type="term" value="F:peptidase inhibitor activity"/>
    <property type="evidence" value="ECO:0007669"/>
    <property type="project" value="UniProtKB-KW"/>
</dbReference>